<reference evidence="8 9" key="1">
    <citation type="submission" date="2024-03" db="EMBL/GenBank/DDBJ databases">
        <title>Two novel species of the genus Flavobacterium exhibiting potentially degradation of complex polysaccharides.</title>
        <authorList>
            <person name="Lian X."/>
        </authorList>
    </citation>
    <scope>NUCLEOTIDE SEQUENCE [LARGE SCALE GENOMIC DNA]</scope>
    <source>
        <strain evidence="9">j3</strain>
    </source>
</reference>
<evidence type="ECO:0000259" key="7">
    <source>
        <dbReference type="Pfam" id="PF14322"/>
    </source>
</evidence>
<keyword evidence="4" id="KW-0472">Membrane</keyword>
<dbReference type="InterPro" id="IPR012944">
    <property type="entry name" value="SusD_RagB_dom"/>
</dbReference>
<dbReference type="RefSeq" id="WP_342694433.1">
    <property type="nucleotide sequence ID" value="NZ_JBCGDO010000001.1"/>
</dbReference>
<dbReference type="InterPro" id="IPR011990">
    <property type="entry name" value="TPR-like_helical_dom_sf"/>
</dbReference>
<evidence type="ECO:0000259" key="6">
    <source>
        <dbReference type="Pfam" id="PF07980"/>
    </source>
</evidence>
<evidence type="ECO:0000256" key="2">
    <source>
        <dbReference type="ARBA" id="ARBA00006275"/>
    </source>
</evidence>
<dbReference type="PROSITE" id="PS51257">
    <property type="entry name" value="PROKAR_LIPOPROTEIN"/>
    <property type="match status" value="1"/>
</dbReference>
<organism evidence="8 9">
    <name type="scientific">Flavobacterium aureirubrum</name>
    <dbReference type="NCBI Taxonomy" id="3133147"/>
    <lineage>
        <taxon>Bacteria</taxon>
        <taxon>Pseudomonadati</taxon>
        <taxon>Bacteroidota</taxon>
        <taxon>Flavobacteriia</taxon>
        <taxon>Flavobacteriales</taxon>
        <taxon>Flavobacteriaceae</taxon>
        <taxon>Flavobacterium</taxon>
    </lineage>
</organism>
<dbReference type="Gene3D" id="1.25.40.390">
    <property type="match status" value="1"/>
</dbReference>
<keyword evidence="3" id="KW-0732">Signal</keyword>
<gene>
    <name evidence="8" type="ORF">WFZ85_01080</name>
</gene>
<evidence type="ECO:0000256" key="5">
    <source>
        <dbReference type="ARBA" id="ARBA00023237"/>
    </source>
</evidence>
<dbReference type="Pfam" id="PF14322">
    <property type="entry name" value="SusD-like_3"/>
    <property type="match status" value="1"/>
</dbReference>
<keyword evidence="9" id="KW-1185">Reference proteome</keyword>
<feature type="domain" description="RagB/SusD" evidence="6">
    <location>
        <begin position="360"/>
        <end position="519"/>
    </location>
</feature>
<dbReference type="SUPFAM" id="SSF48452">
    <property type="entry name" value="TPR-like"/>
    <property type="match status" value="1"/>
</dbReference>
<evidence type="ECO:0000256" key="4">
    <source>
        <dbReference type="ARBA" id="ARBA00023136"/>
    </source>
</evidence>
<comment type="subcellular location">
    <subcellularLocation>
        <location evidence="1">Cell outer membrane</location>
    </subcellularLocation>
</comment>
<evidence type="ECO:0000313" key="8">
    <source>
        <dbReference type="EMBL" id="MEM0541196.1"/>
    </source>
</evidence>
<proteinExistence type="inferred from homology"/>
<accession>A0ABU9N1B8</accession>
<name>A0ABU9N1B8_9FLAO</name>
<protein>
    <submittedName>
        <fullName evidence="8">RagB/SusD family nutrient uptake outer membrane protein</fullName>
    </submittedName>
</protein>
<evidence type="ECO:0000256" key="3">
    <source>
        <dbReference type="ARBA" id="ARBA00022729"/>
    </source>
</evidence>
<comment type="similarity">
    <text evidence="2">Belongs to the SusD family.</text>
</comment>
<evidence type="ECO:0000256" key="1">
    <source>
        <dbReference type="ARBA" id="ARBA00004442"/>
    </source>
</evidence>
<dbReference type="InterPro" id="IPR033985">
    <property type="entry name" value="SusD-like_N"/>
</dbReference>
<evidence type="ECO:0000313" key="9">
    <source>
        <dbReference type="Proteomes" id="UP001460072"/>
    </source>
</evidence>
<dbReference type="EMBL" id="JBCGDO010000001">
    <property type="protein sequence ID" value="MEM0541196.1"/>
    <property type="molecule type" value="Genomic_DNA"/>
</dbReference>
<dbReference type="Pfam" id="PF07980">
    <property type="entry name" value="SusD_RagB"/>
    <property type="match status" value="1"/>
</dbReference>
<keyword evidence="5" id="KW-0998">Cell outer membrane</keyword>
<dbReference type="Proteomes" id="UP001460072">
    <property type="component" value="Unassembled WGS sequence"/>
</dbReference>
<feature type="domain" description="SusD-like N-terminal" evidence="7">
    <location>
        <begin position="38"/>
        <end position="207"/>
    </location>
</feature>
<comment type="caution">
    <text evidence="8">The sequence shown here is derived from an EMBL/GenBank/DDBJ whole genome shotgun (WGS) entry which is preliminary data.</text>
</comment>
<sequence>MKKIISYFFFGFVIVSCNEDVLDPFLPGVAFEEQATRTAADLNRILNNAQNVLTNRDEYTFTSIFTDEAAPGANNGGQGVAGTDAYYLFFVVPTSASPDVIWQRNYNAMARVNLVLENVEKVATNFPADADLVKRIEAQAKILRALAHLKIIAYFSTDMTNDAALAGILANRTFLFDEKPPRATVGELYELIHSDLDDAIDLYTNNTLPAVTNNSLFPTLNLARALKARAYAYKKDYVNAEIWADQVINNSGITLSTRAQLPSVFHSHTSAPTLEVIYKFARTNVQNAQGSNLHNGWVSVANARNGSPFYEVSRSLYNFLNNAPGSDGRRDLIVRPAGGTAGSLIDPNYATSPTVRSSDILVPFKHGGAGAQTANNGFNPAFIQVRLSEMFLIKAECRAAASDFTGVAVALKTITDRRFTTPPAQLVLTSAQQAWKAILDERRKELAFEGHRFIDLKRLYVEAGVNSFDRDPADYAPSGLNFPGGNPSFFEFAGNFKWALPIPQSQINADASFPQNPGY</sequence>